<proteinExistence type="predicted"/>
<reference evidence="1 2" key="1">
    <citation type="submission" date="2016-10" db="EMBL/GenBank/DDBJ databases">
        <authorList>
            <person name="de Groot N.N."/>
        </authorList>
    </citation>
    <scope>NUCLEOTIDE SEQUENCE [LARGE SCALE GENOMIC DNA]</scope>
    <source>
        <strain evidence="1 2">CGMCC 1.6134</strain>
    </source>
</reference>
<organism evidence="1 2">
    <name type="scientific">Salibacterium qingdaonense</name>
    <dbReference type="NCBI Taxonomy" id="266892"/>
    <lineage>
        <taxon>Bacteria</taxon>
        <taxon>Bacillati</taxon>
        <taxon>Bacillota</taxon>
        <taxon>Bacilli</taxon>
        <taxon>Bacillales</taxon>
        <taxon>Bacillaceae</taxon>
    </lineage>
</organism>
<keyword evidence="2" id="KW-1185">Reference proteome</keyword>
<dbReference type="AlphaFoldDB" id="A0A1I4LKL1"/>
<dbReference type="EMBL" id="FOTY01000008">
    <property type="protein sequence ID" value="SFL91489.1"/>
    <property type="molecule type" value="Genomic_DNA"/>
</dbReference>
<evidence type="ECO:0000313" key="2">
    <source>
        <dbReference type="Proteomes" id="UP000199668"/>
    </source>
</evidence>
<protein>
    <submittedName>
        <fullName evidence="1">Uncharacterized protein</fullName>
    </submittedName>
</protein>
<gene>
    <name evidence="1" type="ORF">SAMN04488054_10827</name>
</gene>
<sequence>MSLCMGLLIAGCSNETENIQERKTSSVEASDFSLEVSAPATVEAGESMQVQAVLTYRGNEDIDLYHGEPIVRMSYSGEEGANEYNDIGIQSTLQPGGKMKAEKTFDVQKSGTQHVSASTTSLKVNGEYIEGKGNEEAVTDDMGEIPKNAAQSELRVDPIEIEVK</sequence>
<accession>A0A1I4LKL1</accession>
<name>A0A1I4LKL1_9BACI</name>
<evidence type="ECO:0000313" key="1">
    <source>
        <dbReference type="EMBL" id="SFL91489.1"/>
    </source>
</evidence>
<dbReference type="STRING" id="266892.SAMN04488054_10827"/>
<dbReference type="Proteomes" id="UP000199668">
    <property type="component" value="Unassembled WGS sequence"/>
</dbReference>